<dbReference type="EMBL" id="GGMS01017667">
    <property type="protein sequence ID" value="MBY86870.1"/>
    <property type="molecule type" value="Transcribed_RNA"/>
</dbReference>
<dbReference type="InterPro" id="IPR017441">
    <property type="entry name" value="Protein_kinase_ATP_BS"/>
</dbReference>
<keyword evidence="4" id="KW-0808">Transferase</keyword>
<dbReference type="Pfam" id="PF00531">
    <property type="entry name" value="Death"/>
    <property type="match status" value="1"/>
</dbReference>
<evidence type="ECO:0000259" key="11">
    <source>
        <dbReference type="PROSITE" id="PS50011"/>
    </source>
</evidence>
<evidence type="ECO:0000313" key="12">
    <source>
        <dbReference type="EMBL" id="MBY86870.1"/>
    </source>
</evidence>
<dbReference type="AlphaFoldDB" id="A0A2S2RB22"/>
<dbReference type="Gene3D" id="1.10.533.10">
    <property type="entry name" value="Death Domain, Fas"/>
    <property type="match status" value="1"/>
</dbReference>
<name>A0A2S2RB22_9HEMI</name>
<evidence type="ECO:0000256" key="5">
    <source>
        <dbReference type="ARBA" id="ARBA00022741"/>
    </source>
</evidence>
<proteinExistence type="inferred from homology"/>
<evidence type="ECO:0000256" key="4">
    <source>
        <dbReference type="ARBA" id="ARBA00022679"/>
    </source>
</evidence>
<dbReference type="InterPro" id="IPR000719">
    <property type="entry name" value="Prot_kinase_dom"/>
</dbReference>
<dbReference type="OrthoDB" id="4062651at2759"/>
<dbReference type="GO" id="GO:0005886">
    <property type="term" value="C:plasma membrane"/>
    <property type="evidence" value="ECO:0007669"/>
    <property type="project" value="TreeGrafter"/>
</dbReference>
<dbReference type="InterPro" id="IPR037924">
    <property type="entry name" value="Pelle_death"/>
</dbReference>
<evidence type="ECO:0000256" key="3">
    <source>
        <dbReference type="ARBA" id="ARBA00022527"/>
    </source>
</evidence>
<dbReference type="FunFam" id="1.10.533.10:FF:000094">
    <property type="entry name" value="Interleukin-1 receptor-associated kinase"/>
    <property type="match status" value="1"/>
</dbReference>
<dbReference type="InterPro" id="IPR001245">
    <property type="entry name" value="Ser-Thr/Tyr_kinase_cat_dom"/>
</dbReference>
<dbReference type="InterPro" id="IPR008271">
    <property type="entry name" value="Ser/Thr_kinase_AS"/>
</dbReference>
<sequence length="603" mass="69752">MKNSNMKKPITYVYELPYRERKKFCDIMDMNEKWEELGGNYMKFDNATIYKISKAPMRNHSPTDELLTLWGEQNHSIIELFYILYKMQHYQAMAILKEFVDQKYHYVLNQSNNLSFNNFVKCENGSNLQFTQNVGNHIQFNSDGNQRRDINLQHEDLNTLGNANKNIISESSVMLSFAEACTPLITYKELELATNYWSNSCILGKGGFGVVFKGIWKNTAVAVKRIEPRKGADKQFDNLDAQRESLLELQYLSSCRHDNILPLYGFSIGGEKPCLVFQYMINGSLEDRLQCRNGTEPLIWYIRFKIATGTARGLQYLHKMDKPLIHGDIKSGNILLDQYFEPRIGDFGLAREGPLQEYTHVDVTHVYGTKPYLPDEFLRGKKFSTKVDTYSFGVVLFEIATGLRAQDSTRNPKYLKDYVENYNLQISNIADKKAGPDEKKVFEFLMSIGKNCVSYKPKDRPEMEQVFRQLESDMLQKKMLSTSSITTFREIPKEKQSTPSKELYTNPVDGNEGIIIPSIEKNDNYEKSLTYSTSTESEFTEVLHSNNKFLPECQLTDEKNNDMTIKNKALISKRNNCNDWKYISEEKNELPLVTELLEQSKEN</sequence>
<reference evidence="12" key="1">
    <citation type="submission" date="2018-04" db="EMBL/GenBank/DDBJ databases">
        <title>Transcriptome assembly of Sipha flava.</title>
        <authorList>
            <person name="Scully E.D."/>
            <person name="Geib S.M."/>
            <person name="Palmer N.A."/>
            <person name="Koch K."/>
            <person name="Bradshaw J."/>
            <person name="Heng-Moss T."/>
            <person name="Sarath G."/>
        </authorList>
    </citation>
    <scope>NUCLEOTIDE SEQUENCE</scope>
</reference>
<dbReference type="EC" id="2.7.11.1" evidence="2"/>
<comment type="similarity">
    <text evidence="1">Belongs to the protein kinase superfamily. TKL Ser/Thr protein kinase family. Pelle subfamily.</text>
</comment>
<evidence type="ECO:0000256" key="10">
    <source>
        <dbReference type="PROSITE-ProRule" id="PRU10141"/>
    </source>
</evidence>
<dbReference type="PANTHER" id="PTHR27001">
    <property type="entry name" value="OS01G0253100 PROTEIN"/>
    <property type="match status" value="1"/>
</dbReference>
<protein>
    <recommendedName>
        <fullName evidence="2">non-specific serine/threonine protein kinase</fullName>
        <ecNumber evidence="2">2.7.11.1</ecNumber>
    </recommendedName>
</protein>
<dbReference type="GO" id="GO:0005524">
    <property type="term" value="F:ATP binding"/>
    <property type="evidence" value="ECO:0007669"/>
    <property type="project" value="UniProtKB-UniRule"/>
</dbReference>
<organism evidence="12">
    <name type="scientific">Sipha flava</name>
    <name type="common">yellow sugarcane aphid</name>
    <dbReference type="NCBI Taxonomy" id="143950"/>
    <lineage>
        <taxon>Eukaryota</taxon>
        <taxon>Metazoa</taxon>
        <taxon>Ecdysozoa</taxon>
        <taxon>Arthropoda</taxon>
        <taxon>Hexapoda</taxon>
        <taxon>Insecta</taxon>
        <taxon>Pterygota</taxon>
        <taxon>Neoptera</taxon>
        <taxon>Paraneoptera</taxon>
        <taxon>Hemiptera</taxon>
        <taxon>Sternorrhyncha</taxon>
        <taxon>Aphidomorpha</taxon>
        <taxon>Aphidoidea</taxon>
        <taxon>Aphididae</taxon>
        <taxon>Sipha</taxon>
    </lineage>
</organism>
<comment type="catalytic activity">
    <reaction evidence="9">
        <text>L-seryl-[protein] + ATP = O-phospho-L-seryl-[protein] + ADP + H(+)</text>
        <dbReference type="Rhea" id="RHEA:17989"/>
        <dbReference type="Rhea" id="RHEA-COMP:9863"/>
        <dbReference type="Rhea" id="RHEA-COMP:11604"/>
        <dbReference type="ChEBI" id="CHEBI:15378"/>
        <dbReference type="ChEBI" id="CHEBI:29999"/>
        <dbReference type="ChEBI" id="CHEBI:30616"/>
        <dbReference type="ChEBI" id="CHEBI:83421"/>
        <dbReference type="ChEBI" id="CHEBI:456216"/>
        <dbReference type="EC" id="2.7.11.1"/>
    </reaction>
</comment>
<dbReference type="SUPFAM" id="SSF47986">
    <property type="entry name" value="DEATH domain"/>
    <property type="match status" value="1"/>
</dbReference>
<dbReference type="Gene3D" id="3.30.200.20">
    <property type="entry name" value="Phosphorylase Kinase, domain 1"/>
    <property type="match status" value="1"/>
</dbReference>
<dbReference type="PROSITE" id="PS50011">
    <property type="entry name" value="PROTEIN_KINASE_DOM"/>
    <property type="match status" value="1"/>
</dbReference>
<keyword evidence="7 10" id="KW-0067">ATP-binding</keyword>
<evidence type="ECO:0000256" key="2">
    <source>
        <dbReference type="ARBA" id="ARBA00012513"/>
    </source>
</evidence>
<dbReference type="GO" id="GO:0007165">
    <property type="term" value="P:signal transduction"/>
    <property type="evidence" value="ECO:0007669"/>
    <property type="project" value="InterPro"/>
</dbReference>
<gene>
    <name evidence="12" type="primary">pll_0</name>
    <name evidence="12" type="ORF">g.33232</name>
</gene>
<dbReference type="GO" id="GO:0045087">
    <property type="term" value="P:innate immune response"/>
    <property type="evidence" value="ECO:0007669"/>
    <property type="project" value="UniProtKB-ARBA"/>
</dbReference>
<accession>A0A2S2RB22</accession>
<dbReference type="CDD" id="cd08307">
    <property type="entry name" value="Death_Pelle"/>
    <property type="match status" value="1"/>
</dbReference>
<dbReference type="Pfam" id="PF07714">
    <property type="entry name" value="PK_Tyr_Ser-Thr"/>
    <property type="match status" value="1"/>
</dbReference>
<dbReference type="SUPFAM" id="SSF56112">
    <property type="entry name" value="Protein kinase-like (PK-like)"/>
    <property type="match status" value="1"/>
</dbReference>
<dbReference type="PANTHER" id="PTHR27001:SF939">
    <property type="entry name" value="INTERLEUKIN 1 RECEPTOR ASSOCIATED KINASE 1"/>
    <property type="match status" value="1"/>
</dbReference>
<dbReference type="InterPro" id="IPR011009">
    <property type="entry name" value="Kinase-like_dom_sf"/>
</dbReference>
<keyword evidence="5 10" id="KW-0547">Nucleotide-binding</keyword>
<dbReference type="SMART" id="SM00220">
    <property type="entry name" value="S_TKc"/>
    <property type="match status" value="1"/>
</dbReference>
<evidence type="ECO:0000256" key="7">
    <source>
        <dbReference type="ARBA" id="ARBA00022840"/>
    </source>
</evidence>
<comment type="catalytic activity">
    <reaction evidence="8">
        <text>L-threonyl-[protein] + ATP = O-phospho-L-threonyl-[protein] + ADP + H(+)</text>
        <dbReference type="Rhea" id="RHEA:46608"/>
        <dbReference type="Rhea" id="RHEA-COMP:11060"/>
        <dbReference type="Rhea" id="RHEA-COMP:11605"/>
        <dbReference type="ChEBI" id="CHEBI:15378"/>
        <dbReference type="ChEBI" id="CHEBI:30013"/>
        <dbReference type="ChEBI" id="CHEBI:30616"/>
        <dbReference type="ChEBI" id="CHEBI:61977"/>
        <dbReference type="ChEBI" id="CHEBI:456216"/>
        <dbReference type="EC" id="2.7.11.1"/>
    </reaction>
</comment>
<dbReference type="PROSITE" id="PS00108">
    <property type="entry name" value="PROTEIN_KINASE_ST"/>
    <property type="match status" value="1"/>
</dbReference>
<keyword evidence="3" id="KW-0723">Serine/threonine-protein kinase</keyword>
<evidence type="ECO:0000256" key="1">
    <source>
        <dbReference type="ARBA" id="ARBA00008718"/>
    </source>
</evidence>
<feature type="binding site" evidence="10">
    <location>
        <position position="224"/>
    </location>
    <ligand>
        <name>ATP</name>
        <dbReference type="ChEBI" id="CHEBI:30616"/>
    </ligand>
</feature>
<dbReference type="PROSITE" id="PS00107">
    <property type="entry name" value="PROTEIN_KINASE_ATP"/>
    <property type="match status" value="1"/>
</dbReference>
<dbReference type="InterPro" id="IPR000488">
    <property type="entry name" value="Death_dom"/>
</dbReference>
<dbReference type="Gene3D" id="1.10.510.10">
    <property type="entry name" value="Transferase(Phosphotransferase) domain 1"/>
    <property type="match status" value="1"/>
</dbReference>
<evidence type="ECO:0000256" key="9">
    <source>
        <dbReference type="ARBA" id="ARBA00048679"/>
    </source>
</evidence>
<dbReference type="FunFam" id="1.10.510.10:FF:000754">
    <property type="entry name" value="Interleukin-1 receptor-associated kinase"/>
    <property type="match status" value="1"/>
</dbReference>
<feature type="domain" description="Protein kinase" evidence="11">
    <location>
        <begin position="197"/>
        <end position="475"/>
    </location>
</feature>
<keyword evidence="6 12" id="KW-0418">Kinase</keyword>
<dbReference type="GO" id="GO:0004674">
    <property type="term" value="F:protein serine/threonine kinase activity"/>
    <property type="evidence" value="ECO:0007669"/>
    <property type="project" value="UniProtKB-KW"/>
</dbReference>
<evidence type="ECO:0000256" key="8">
    <source>
        <dbReference type="ARBA" id="ARBA00047899"/>
    </source>
</evidence>
<dbReference type="CDD" id="cd14066">
    <property type="entry name" value="STKc_IRAK"/>
    <property type="match status" value="1"/>
</dbReference>
<evidence type="ECO:0000256" key="6">
    <source>
        <dbReference type="ARBA" id="ARBA00022777"/>
    </source>
</evidence>
<dbReference type="InterPro" id="IPR011029">
    <property type="entry name" value="DEATH-like_dom_sf"/>
</dbReference>